<gene>
    <name evidence="1" type="ORF">NV36_13960</name>
</gene>
<evidence type="ECO:0000313" key="2">
    <source>
        <dbReference type="Proteomes" id="UP000030140"/>
    </source>
</evidence>
<reference evidence="1 2" key="1">
    <citation type="submission" date="2014-10" db="EMBL/GenBank/DDBJ databases">
        <title>Draft genome sequence of the proteorhodopsin-containing marine bacterium Dokdonia donghaensis.</title>
        <authorList>
            <person name="Gomez-Consarnau L."/>
            <person name="Gonzalez J.M."/>
            <person name="Riedel T."/>
            <person name="Jaenicke S."/>
            <person name="Wagner-Doebler I."/>
            <person name="Fuhrman J.A."/>
        </authorList>
    </citation>
    <scope>NUCLEOTIDE SEQUENCE [LARGE SCALE GENOMIC DNA]</scope>
    <source>
        <strain evidence="1 2">DSW-1</strain>
    </source>
</reference>
<dbReference type="KEGG" id="ddo:I597_1678"/>
<dbReference type="Pfam" id="PF16148">
    <property type="entry name" value="DUF4856"/>
    <property type="match status" value="1"/>
</dbReference>
<proteinExistence type="predicted"/>
<dbReference type="AlphaFoldDB" id="A0A0A2GZ81"/>
<dbReference type="RefSeq" id="WP_035328337.1">
    <property type="nucleotide sequence ID" value="NZ_CP015125.1"/>
</dbReference>
<protein>
    <recommendedName>
        <fullName evidence="3">DUF4856 domain-containing protein</fullName>
    </recommendedName>
</protein>
<keyword evidence="2" id="KW-1185">Reference proteome</keyword>
<evidence type="ECO:0008006" key="3">
    <source>
        <dbReference type="Google" id="ProtNLM"/>
    </source>
</evidence>
<sequence>MKNYLPIALALTTIAFTSCEDDDPVITDGGTDIEVTAPATYSFERDGESTVSFSGQTTRIQMAQELVSEMSDFDNATLASLSNMFSNEENPFENEDLNASDKSIKSKVAASTDYYAGDASGSATVKAFFEARLADQVNEVFPAQNTVAEAGVAGQIADGESTRYVNAQGFEYNQIVAKGLIGALMIDQALNNYLGTAVLDEATNVEDNDNGVVVEGKSYTNMEHKWDEAFGYLYGNAADAANANATAGTDDNFLNKYLGRVEGDEDFAGIAQEVFDAFKLGRAAIVAGDYELRDEQAEILRTRLSEVVGIRAVYYLQQGKNAIEAGDYGAAFHDLSEGFGFVYSLQFTRNPNTDAPYLSTEEVNAFISQLTADNGLWDVTPETLDAISTAIAAQFDFTVTQAGS</sequence>
<evidence type="ECO:0000313" key="1">
    <source>
        <dbReference type="EMBL" id="KGO07828.1"/>
    </source>
</evidence>
<dbReference type="Proteomes" id="UP000030140">
    <property type="component" value="Unassembled WGS sequence"/>
</dbReference>
<dbReference type="OrthoDB" id="5498726at2"/>
<comment type="caution">
    <text evidence="1">The sequence shown here is derived from an EMBL/GenBank/DDBJ whole genome shotgun (WGS) entry which is preliminary data.</text>
</comment>
<dbReference type="InterPro" id="IPR032331">
    <property type="entry name" value="DUF4856"/>
</dbReference>
<dbReference type="EMBL" id="JSAQ01000001">
    <property type="protein sequence ID" value="KGO07828.1"/>
    <property type="molecule type" value="Genomic_DNA"/>
</dbReference>
<organism evidence="1 2">
    <name type="scientific">Dokdonia donghaensis DSW-1</name>
    <dbReference type="NCBI Taxonomy" id="1300343"/>
    <lineage>
        <taxon>Bacteria</taxon>
        <taxon>Pseudomonadati</taxon>
        <taxon>Bacteroidota</taxon>
        <taxon>Flavobacteriia</taxon>
        <taxon>Flavobacteriales</taxon>
        <taxon>Flavobacteriaceae</taxon>
        <taxon>Dokdonia</taxon>
    </lineage>
</organism>
<accession>A0A0A2GZ81</accession>
<dbReference type="PATRIC" id="fig|1300343.5.peg.1684"/>
<dbReference type="PROSITE" id="PS51257">
    <property type="entry name" value="PROKAR_LIPOPROTEIN"/>
    <property type="match status" value="1"/>
</dbReference>
<name>A0A0A2GZ81_9FLAO</name>